<feature type="domain" description="Cytochrome c-552/4" evidence="4">
    <location>
        <begin position="167"/>
        <end position="206"/>
    </location>
</feature>
<dbReference type="InterPro" id="IPR003321">
    <property type="entry name" value="Cyt_c552"/>
</dbReference>
<dbReference type="Pfam" id="PF13181">
    <property type="entry name" value="TPR_8"/>
    <property type="match status" value="2"/>
</dbReference>
<dbReference type="SUPFAM" id="SSF48695">
    <property type="entry name" value="Multiheme cytochromes"/>
    <property type="match status" value="1"/>
</dbReference>
<dbReference type="RefSeq" id="WP_010552576.1">
    <property type="nucleotide sequence ID" value="NZ_CP011025.1"/>
</dbReference>
<dbReference type="SUPFAM" id="SSF48452">
    <property type="entry name" value="TPR-like"/>
    <property type="match status" value="1"/>
</dbReference>
<dbReference type="Pfam" id="PF13435">
    <property type="entry name" value="Cytochrome_C554"/>
    <property type="match status" value="2"/>
</dbReference>
<dbReference type="PANTHER" id="PTHR35038:SF8">
    <property type="entry name" value="C-TYPE POLYHEME CYTOCHROME OMCC"/>
    <property type="match status" value="1"/>
</dbReference>
<evidence type="ECO:0000313" key="6">
    <source>
        <dbReference type="Proteomes" id="UP000016505"/>
    </source>
</evidence>
<evidence type="ECO:0000259" key="4">
    <source>
        <dbReference type="Pfam" id="PF13435"/>
    </source>
</evidence>
<name>A0A290S2F6_9GAMM</name>
<dbReference type="PROSITE" id="PS50005">
    <property type="entry name" value="TPR"/>
    <property type="match status" value="2"/>
</dbReference>
<dbReference type="Pfam" id="PF09699">
    <property type="entry name" value="Paired_CXXCH_1"/>
    <property type="match status" value="1"/>
</dbReference>
<dbReference type="PANTHER" id="PTHR35038">
    <property type="entry name" value="DISSIMILATORY SULFITE REDUCTASE SIRA"/>
    <property type="match status" value="1"/>
</dbReference>
<dbReference type="Pfam" id="PF02335">
    <property type="entry name" value="Cytochrom_C552"/>
    <property type="match status" value="1"/>
</dbReference>
<dbReference type="InterPro" id="IPR023155">
    <property type="entry name" value="Cyt_c-552/4"/>
</dbReference>
<dbReference type="InterPro" id="IPR051829">
    <property type="entry name" value="Multiheme_Cytochr_ET"/>
</dbReference>
<gene>
    <name evidence="5" type="ORF">PARC_a1716</name>
</gene>
<evidence type="ECO:0000259" key="3">
    <source>
        <dbReference type="Pfam" id="PF09699"/>
    </source>
</evidence>
<feature type="domain" description="Cytochrome c-552/4" evidence="4">
    <location>
        <begin position="35"/>
        <end position="59"/>
    </location>
</feature>
<dbReference type="KEGG" id="part:PARC_a1716"/>
<dbReference type="Gene3D" id="1.10.1130.10">
    <property type="entry name" value="Flavocytochrome C3, Chain A"/>
    <property type="match status" value="2"/>
</dbReference>
<reference evidence="5 6" key="1">
    <citation type="journal article" date="2012" name="J. Bacteriol.">
        <title>Genome sequences of type strains of seven species of the marine bacterium Pseudoalteromonas.</title>
        <authorList>
            <person name="Xie B.B."/>
            <person name="Shu Y.L."/>
            <person name="Qin Q.L."/>
            <person name="Rong J.C."/>
            <person name="Zhang X.Y."/>
            <person name="Chen X.L."/>
            <person name="Shi M."/>
            <person name="He H.L."/>
            <person name="Zhou B.C."/>
            <person name="Zhang Y.Z."/>
        </authorList>
    </citation>
    <scope>NUCLEOTIDE SEQUENCE [LARGE SCALE GENOMIC DNA]</scope>
    <source>
        <strain evidence="5 6">A 37-1-2</strain>
    </source>
</reference>
<proteinExistence type="predicted"/>
<dbReference type="InterPro" id="IPR011990">
    <property type="entry name" value="TPR-like_helical_dom_sf"/>
</dbReference>
<evidence type="ECO:0000256" key="1">
    <source>
        <dbReference type="ARBA" id="ARBA00022729"/>
    </source>
</evidence>
<dbReference type="SMART" id="SM00028">
    <property type="entry name" value="TPR"/>
    <property type="match status" value="5"/>
</dbReference>
<sequence length="767" mass="87234">MYKKNKVWQSTFSFVLLTVISFVSFLTYGEATTQQCVSCHQEQVKDWQKSHHFHSMGYADEATVLGNFNNQTLSYLGYTANFYKENDKLMISIPDDKGIGKPYQVLYFFGYEPLQQYMFDMGKGKVQLFPFAWDSRAKEDGGQRWFVLHPDADSNNLFHFSQMGQNWNYMCADCHSTDFKKNFDLKTKSYDSTFSAINVSCNACHGDPKKHLIWANNIDVNNVSGTDASKGFSEFIGKSSPLFQRQSDGSMKSVASLQQSKQVAMCGTCHSRRSFYKDRTSPTEFLSQFQPSLLTPELYYVDGQVWDENYVWGSFTQSKMFERGVTCTNCHNPHTGKLKLKANQTCTQCHGAESFDTPKHHGHKIGSTGSQCVDCHMPTTTYMQVDERRDHGFRVPRPDLTRETGVRNACNDCHKDKTAEWAETAVKKWHPNSKYIGSDHFAQSFYAADNNFQDATTKLKAIAQDSKLPDIVRASAITRLDKVSNKEHLLFDLKSKLDDEPLKNLALITASQDVTIYQKWQLLHSLLDDNHLPIRINAARSLAILLTEPYFNNMSKRDIDRLINALDDYKQAQKYQADRGFSHTNLGSLALDLGDLKAAEKHFLTAIEIEPIYSPAYTNLAELYRQQGDEVKVQSILEGAIDKNDKVAELYFALSMSLIRTNKKNLAKSALKKATEYASTNAQYHYTYALLLQDLGQLAQAITSFEIAFNITPNDSSITYSLSKALAAQKQYARALYYANHLARLIPNNHEVDRYIKQLTLMKGLNH</sequence>
<dbReference type="EMBL" id="CP011025">
    <property type="protein sequence ID" value="ATC86298.1"/>
    <property type="molecule type" value="Genomic_DNA"/>
</dbReference>
<feature type="domain" description="Doubled CXXCH motif" evidence="3">
    <location>
        <begin position="324"/>
        <end position="352"/>
    </location>
</feature>
<evidence type="ECO:0000313" key="5">
    <source>
        <dbReference type="EMBL" id="ATC86298.1"/>
    </source>
</evidence>
<protein>
    <submittedName>
        <fullName evidence="5">Uncharacterized protein</fullName>
    </submittedName>
</protein>
<organism evidence="5 6">
    <name type="scientific">Pseudoalteromonas arctica A 37-1-2</name>
    <dbReference type="NCBI Taxonomy" id="1117313"/>
    <lineage>
        <taxon>Bacteria</taxon>
        <taxon>Pseudomonadati</taxon>
        <taxon>Pseudomonadota</taxon>
        <taxon>Gammaproteobacteria</taxon>
        <taxon>Alteromonadales</taxon>
        <taxon>Pseudoalteromonadaceae</taxon>
        <taxon>Pseudoalteromonas</taxon>
    </lineage>
</organism>
<dbReference type="OrthoDB" id="9814800at2"/>
<feature type="repeat" description="TPR" evidence="2">
    <location>
        <begin position="580"/>
        <end position="613"/>
    </location>
</feature>
<dbReference type="Pfam" id="PF13431">
    <property type="entry name" value="TPR_17"/>
    <property type="match status" value="1"/>
</dbReference>
<dbReference type="AlphaFoldDB" id="A0A290S2F6"/>
<dbReference type="InterPro" id="IPR019734">
    <property type="entry name" value="TPR_rpt"/>
</dbReference>
<dbReference type="Gene3D" id="1.25.40.10">
    <property type="entry name" value="Tetratricopeptide repeat domain"/>
    <property type="match status" value="1"/>
</dbReference>
<keyword evidence="2" id="KW-0802">TPR repeat</keyword>
<dbReference type="Proteomes" id="UP000016505">
    <property type="component" value="Chromosome I"/>
</dbReference>
<evidence type="ECO:0000256" key="2">
    <source>
        <dbReference type="PROSITE-ProRule" id="PRU00339"/>
    </source>
</evidence>
<dbReference type="GO" id="GO:0042279">
    <property type="term" value="F:nitrite reductase (cytochrome, ammonia-forming) activity"/>
    <property type="evidence" value="ECO:0007669"/>
    <property type="project" value="InterPro"/>
</dbReference>
<feature type="repeat" description="TPR" evidence="2">
    <location>
        <begin position="682"/>
        <end position="715"/>
    </location>
</feature>
<dbReference type="InterPro" id="IPR036280">
    <property type="entry name" value="Multihaem_cyt_sf"/>
</dbReference>
<dbReference type="GO" id="GO:0042597">
    <property type="term" value="C:periplasmic space"/>
    <property type="evidence" value="ECO:0007669"/>
    <property type="project" value="InterPro"/>
</dbReference>
<dbReference type="InterPro" id="IPR010177">
    <property type="entry name" value="Paired_CXXCH_1"/>
</dbReference>
<keyword evidence="1" id="KW-0732">Signal</keyword>
<accession>A0A290S2F6</accession>